<evidence type="ECO:0000313" key="1">
    <source>
        <dbReference type="EMBL" id="KAH8010295.1"/>
    </source>
</evidence>
<name>A0ACB8FSX7_9SAUR</name>
<dbReference type="EMBL" id="CM037624">
    <property type="protein sequence ID" value="KAH8010295.1"/>
    <property type="molecule type" value="Genomic_DNA"/>
</dbReference>
<comment type="caution">
    <text evidence="1">The sequence shown here is derived from an EMBL/GenBank/DDBJ whole genome shotgun (WGS) entry which is preliminary data.</text>
</comment>
<proteinExistence type="predicted"/>
<reference evidence="1" key="1">
    <citation type="submission" date="2021-08" db="EMBL/GenBank/DDBJ databases">
        <title>The first chromosome-level gecko genome reveals the dynamic sex chromosomes of Neotropical dwarf geckos (Sphaerodactylidae: Sphaerodactylus).</title>
        <authorList>
            <person name="Pinto B.J."/>
            <person name="Keating S.E."/>
            <person name="Gamble T."/>
        </authorList>
    </citation>
    <scope>NUCLEOTIDE SEQUENCE</scope>
    <source>
        <strain evidence="1">TG3544</strain>
    </source>
</reference>
<protein>
    <submittedName>
        <fullName evidence="1">Uncharacterized protein</fullName>
    </submittedName>
</protein>
<accession>A0ACB8FSX7</accession>
<keyword evidence="2" id="KW-1185">Reference proteome</keyword>
<evidence type="ECO:0000313" key="2">
    <source>
        <dbReference type="Proteomes" id="UP000827872"/>
    </source>
</evidence>
<gene>
    <name evidence="1" type="ORF">K3G42_001479</name>
</gene>
<organism evidence="1 2">
    <name type="scientific">Sphaerodactylus townsendi</name>
    <dbReference type="NCBI Taxonomy" id="933632"/>
    <lineage>
        <taxon>Eukaryota</taxon>
        <taxon>Metazoa</taxon>
        <taxon>Chordata</taxon>
        <taxon>Craniata</taxon>
        <taxon>Vertebrata</taxon>
        <taxon>Euteleostomi</taxon>
        <taxon>Lepidosauria</taxon>
        <taxon>Squamata</taxon>
        <taxon>Bifurcata</taxon>
        <taxon>Gekkota</taxon>
        <taxon>Sphaerodactylidae</taxon>
        <taxon>Sphaerodactylus</taxon>
    </lineage>
</organism>
<dbReference type="Proteomes" id="UP000827872">
    <property type="component" value="Linkage Group LG11"/>
</dbReference>
<sequence length="118" mass="11591">MPGRRGSGARPDPAAALLLPLLLAALGPLCVGLRAAAAAAGEARRAGLGGAAAAALPLAADVTVEDDESGGGGSAAQEETPEAPARRRRGSCTSFSVLDSMILVVIGKCMIKELQSGA</sequence>